<evidence type="ECO:0000313" key="2">
    <source>
        <dbReference type="Proteomes" id="UP000664385"/>
    </source>
</evidence>
<sequence length="303" mass="33743">MPVSKPTVAQRLADLQRIRIYSRADLFDQGLGARGITAAVRAGRLFRLRRGHYVTHQVPDDIADAVHTGGRIGCVTLLHLIGVFVLEKPAAHVHVSPQLSRSRHRRSRSATMHWSPCHEPGTAHAVSVWDAVRESIRCQAPRAAIATVDSVLHHRLLTREQIVRIFRSLPARFQALLPLVDASAESGPETFVRLMLRALGVPFETQVTLVGIGRVDFVVDGWLIIECDSREFHEGWDQQVEDRARDLMAAQLGYVTIRPIAADIFNRPDRVRAAITDVIAVLGPLFEGRRRSQLRRNGRSGGA</sequence>
<dbReference type="Proteomes" id="UP000664385">
    <property type="component" value="Unassembled WGS sequence"/>
</dbReference>
<dbReference type="RefSeq" id="WP_206822590.1">
    <property type="nucleotide sequence ID" value="NZ_JAEMWU010000001.1"/>
</dbReference>
<dbReference type="Gene3D" id="3.40.960.10">
    <property type="entry name" value="VSR Endonuclease"/>
    <property type="match status" value="1"/>
</dbReference>
<gene>
    <name evidence="1" type="ORF">JF543_02105</name>
</gene>
<protein>
    <recommendedName>
        <fullName evidence="3">DUF559 domain-containing protein</fullName>
    </recommendedName>
</protein>
<comment type="caution">
    <text evidence="1">The sequence shown here is derived from an EMBL/GenBank/DDBJ whole genome shotgun (WGS) entry which is preliminary data.</text>
</comment>
<name>A0A939DTK1_9MICO</name>
<dbReference type="EMBL" id="JAEMWU010000001">
    <property type="protein sequence ID" value="MBN8204747.1"/>
    <property type="molecule type" value="Genomic_DNA"/>
</dbReference>
<reference evidence="1" key="1">
    <citation type="submission" date="2020-12" db="EMBL/GenBank/DDBJ databases">
        <title>PHA producing bacteria isolated from mangrove.</title>
        <authorList>
            <person name="Zheng W."/>
            <person name="Yu S."/>
            <person name="Huang Y."/>
        </authorList>
    </citation>
    <scope>NUCLEOTIDE SEQUENCE</scope>
    <source>
        <strain evidence="1">GN8-5</strain>
    </source>
</reference>
<evidence type="ECO:0008006" key="3">
    <source>
        <dbReference type="Google" id="ProtNLM"/>
    </source>
</evidence>
<evidence type="ECO:0000313" key="1">
    <source>
        <dbReference type="EMBL" id="MBN8204747.1"/>
    </source>
</evidence>
<dbReference type="AlphaFoldDB" id="A0A939DTK1"/>
<proteinExistence type="predicted"/>
<accession>A0A939DTK1</accession>
<organism evidence="1 2">
    <name type="scientific">Microbacterium esteraromaticum</name>
    <dbReference type="NCBI Taxonomy" id="57043"/>
    <lineage>
        <taxon>Bacteria</taxon>
        <taxon>Bacillati</taxon>
        <taxon>Actinomycetota</taxon>
        <taxon>Actinomycetes</taxon>
        <taxon>Micrococcales</taxon>
        <taxon>Microbacteriaceae</taxon>
        <taxon>Microbacterium</taxon>
    </lineage>
</organism>